<dbReference type="EMBL" id="AZHX01001493">
    <property type="protein sequence ID" value="ETX02782.1"/>
    <property type="molecule type" value="Genomic_DNA"/>
</dbReference>
<keyword evidence="1" id="KW-1133">Transmembrane helix</keyword>
<evidence type="ECO:0008006" key="4">
    <source>
        <dbReference type="Google" id="ProtNLM"/>
    </source>
</evidence>
<dbReference type="Proteomes" id="UP000019140">
    <property type="component" value="Unassembled WGS sequence"/>
</dbReference>
<dbReference type="AlphaFoldDB" id="W4LZI4"/>
<name>W4LZI4_9BACT</name>
<accession>W4LZI4</accession>
<protein>
    <recommendedName>
        <fullName evidence="4">Transmembrane protein</fullName>
    </recommendedName>
</protein>
<feature type="transmembrane region" description="Helical" evidence="1">
    <location>
        <begin position="21"/>
        <end position="42"/>
    </location>
</feature>
<dbReference type="HOGENOM" id="CLU_2057080_0_0_7"/>
<evidence type="ECO:0000256" key="1">
    <source>
        <dbReference type="SAM" id="Phobius"/>
    </source>
</evidence>
<evidence type="ECO:0000313" key="2">
    <source>
        <dbReference type="EMBL" id="ETX02782.1"/>
    </source>
</evidence>
<keyword evidence="1" id="KW-0812">Transmembrane</keyword>
<feature type="transmembrane region" description="Helical" evidence="1">
    <location>
        <begin position="69"/>
        <end position="96"/>
    </location>
</feature>
<sequence length="119" mass="14039">MKEEEFVKNYIHYITQQLPKVLIVTFGLSLIPIIGLIIGLIYSRLSIIAPFQQYIPIRQKLISRWMLKILFFFLITIHFVPLIGGFVAPIISYINFYTFKSLFLKQIKPGDKFQYITHK</sequence>
<reference evidence="2 3" key="1">
    <citation type="journal article" date="2014" name="Nature">
        <title>An environmental bacterial taxon with a large and distinct metabolic repertoire.</title>
        <authorList>
            <person name="Wilson M.C."/>
            <person name="Mori T."/>
            <person name="Ruckert C."/>
            <person name="Uria A.R."/>
            <person name="Helf M.J."/>
            <person name="Takada K."/>
            <person name="Gernert C."/>
            <person name="Steffens U.A."/>
            <person name="Heycke N."/>
            <person name="Schmitt S."/>
            <person name="Rinke C."/>
            <person name="Helfrich E.J."/>
            <person name="Brachmann A.O."/>
            <person name="Gurgui C."/>
            <person name="Wakimoto T."/>
            <person name="Kracht M."/>
            <person name="Crusemann M."/>
            <person name="Hentschel U."/>
            <person name="Abe I."/>
            <person name="Matsunaga S."/>
            <person name="Kalinowski J."/>
            <person name="Takeyama H."/>
            <person name="Piel J."/>
        </authorList>
    </citation>
    <scope>NUCLEOTIDE SEQUENCE [LARGE SCALE GENOMIC DNA]</scope>
    <source>
        <strain evidence="3">TSY2</strain>
    </source>
</reference>
<keyword evidence="1" id="KW-0472">Membrane</keyword>
<evidence type="ECO:0000313" key="3">
    <source>
        <dbReference type="Proteomes" id="UP000019140"/>
    </source>
</evidence>
<gene>
    <name evidence="2" type="ORF">ETSY2_34795</name>
</gene>
<comment type="caution">
    <text evidence="2">The sequence shown here is derived from an EMBL/GenBank/DDBJ whole genome shotgun (WGS) entry which is preliminary data.</text>
</comment>
<keyword evidence="3" id="KW-1185">Reference proteome</keyword>
<organism evidence="2 3">
    <name type="scientific">Candidatus Entotheonella gemina</name>
    <dbReference type="NCBI Taxonomy" id="1429439"/>
    <lineage>
        <taxon>Bacteria</taxon>
        <taxon>Pseudomonadati</taxon>
        <taxon>Nitrospinota/Tectimicrobiota group</taxon>
        <taxon>Candidatus Tectimicrobiota</taxon>
        <taxon>Candidatus Entotheonellia</taxon>
        <taxon>Candidatus Entotheonellales</taxon>
        <taxon>Candidatus Entotheonellaceae</taxon>
        <taxon>Candidatus Entotheonella</taxon>
    </lineage>
</organism>
<proteinExistence type="predicted"/>